<dbReference type="Proteomes" id="UP000663859">
    <property type="component" value="Unassembled WGS sequence"/>
</dbReference>
<keyword evidence="2 9" id="KW-0436">Ligase</keyword>
<dbReference type="NCBIfam" id="TIGR00392">
    <property type="entry name" value="ileS"/>
    <property type="match status" value="1"/>
</dbReference>
<comment type="domain">
    <text evidence="9">IleRS has two distinct active sites: one for aminoacylation and one for editing. The misactivated valine is translocated from the active site to the editing site, which sterically excludes the correctly activated isoleucine. The single editing site contains two valyl binding pockets, one specific for each substrate (Val-AMP or Val-tRNA(Ile)).</text>
</comment>
<dbReference type="GO" id="GO:0005829">
    <property type="term" value="C:cytosol"/>
    <property type="evidence" value="ECO:0007669"/>
    <property type="project" value="TreeGrafter"/>
</dbReference>
<comment type="caution">
    <text evidence="13">The sequence shown here is derived from an EMBL/GenBank/DDBJ whole genome shotgun (WGS) entry which is preliminary data.</text>
</comment>
<evidence type="ECO:0000256" key="4">
    <source>
        <dbReference type="ARBA" id="ARBA00022840"/>
    </source>
</evidence>
<keyword evidence="9" id="KW-0479">Metal-binding</keyword>
<evidence type="ECO:0000259" key="11">
    <source>
        <dbReference type="Pfam" id="PF06827"/>
    </source>
</evidence>
<dbReference type="GO" id="GO:0000049">
    <property type="term" value="F:tRNA binding"/>
    <property type="evidence" value="ECO:0007669"/>
    <property type="project" value="InterPro"/>
</dbReference>
<feature type="domain" description="Aminoacyl-tRNA synthetase class Ia" evidence="10">
    <location>
        <begin position="26"/>
        <end position="626"/>
    </location>
</feature>
<evidence type="ECO:0000256" key="1">
    <source>
        <dbReference type="ARBA" id="ARBA00006887"/>
    </source>
</evidence>
<dbReference type="SUPFAM" id="SSF52374">
    <property type="entry name" value="Nucleotidylyl transferase"/>
    <property type="match status" value="1"/>
</dbReference>
<evidence type="ECO:0000313" key="13">
    <source>
        <dbReference type="EMBL" id="CAF0700886.1"/>
    </source>
</evidence>
<dbReference type="Pfam" id="PF06827">
    <property type="entry name" value="zf-FPG_IleRS"/>
    <property type="match status" value="1"/>
</dbReference>
<dbReference type="InterPro" id="IPR009008">
    <property type="entry name" value="Val/Leu/Ile-tRNA-synth_edit"/>
</dbReference>
<dbReference type="Gene3D" id="1.10.10.830">
    <property type="entry name" value="Ile-tRNA synthetase CP2 domain-like"/>
    <property type="match status" value="1"/>
</dbReference>
<keyword evidence="3 9" id="KW-0547">Nucleotide-binding</keyword>
<evidence type="ECO:0000256" key="8">
    <source>
        <dbReference type="ARBA" id="ARBA00048359"/>
    </source>
</evidence>
<comment type="subunit">
    <text evidence="9">Monomer.</text>
</comment>
<dbReference type="Gene3D" id="3.40.50.620">
    <property type="entry name" value="HUPs"/>
    <property type="match status" value="2"/>
</dbReference>
<dbReference type="InterPro" id="IPR014729">
    <property type="entry name" value="Rossmann-like_a/b/a_fold"/>
</dbReference>
<dbReference type="CDD" id="cd07960">
    <property type="entry name" value="Anticodon_Ia_Ile_BEm"/>
    <property type="match status" value="1"/>
</dbReference>
<dbReference type="CDD" id="cd00818">
    <property type="entry name" value="IleRS_core"/>
    <property type="match status" value="1"/>
</dbReference>
<dbReference type="Gene3D" id="3.90.740.10">
    <property type="entry name" value="Valyl/Leucyl/Isoleucyl-tRNA synthetase, editing domain"/>
    <property type="match status" value="1"/>
</dbReference>
<dbReference type="InterPro" id="IPR013155">
    <property type="entry name" value="M/V/L/I-tRNA-synth_anticd-bd"/>
</dbReference>
<feature type="binding site" evidence="9">
    <location>
        <position position="870"/>
    </location>
    <ligand>
        <name>Zn(2+)</name>
        <dbReference type="ChEBI" id="CHEBI:29105"/>
    </ligand>
</feature>
<dbReference type="HAMAP" id="MF_02002">
    <property type="entry name" value="Ile_tRNA_synth_type1"/>
    <property type="match status" value="1"/>
</dbReference>
<comment type="function">
    <text evidence="7 9">Catalyzes the attachment of isoleucine to tRNA(Ile). As IleRS can inadvertently accommodate and process structurally similar amino acids such as valine, to avoid such errors it has two additional distinct tRNA(Ile)-dependent editing activities. One activity is designated as 'pretransfer' editing and involves the hydrolysis of activated Val-AMP. The other activity is designated 'posttransfer' editing and involves deacylation of mischarged Val-tRNA(Ile).</text>
</comment>
<reference evidence="13" key="1">
    <citation type="submission" date="2021-02" db="EMBL/GenBank/DDBJ databases">
        <authorList>
            <person name="Cremers G."/>
            <person name="Picone N."/>
        </authorList>
    </citation>
    <scope>NUCLEOTIDE SEQUENCE</scope>
    <source>
        <strain evidence="13">PQ17</strain>
    </source>
</reference>
<feature type="short sequence motif" description="'HIGH' region" evidence="9">
    <location>
        <begin position="57"/>
        <end position="67"/>
    </location>
</feature>
<dbReference type="InterPro" id="IPR009080">
    <property type="entry name" value="tRNAsynth_Ia_anticodon-bd"/>
</dbReference>
<feature type="domain" description="Methionyl/Valyl/Leucyl/Isoleucyl-tRNA synthetase anticodon-binding" evidence="12">
    <location>
        <begin position="671"/>
        <end position="821"/>
    </location>
</feature>
<feature type="domain" description="Zinc finger FPG/IleRS-type" evidence="11">
    <location>
        <begin position="866"/>
        <end position="890"/>
    </location>
</feature>
<dbReference type="SUPFAM" id="SSF47323">
    <property type="entry name" value="Anticodon-binding domain of a subclass of class I aminoacyl-tRNA synthetases"/>
    <property type="match status" value="1"/>
</dbReference>
<keyword evidence="6 9" id="KW-0030">Aminoacyl-tRNA synthetase</keyword>
<dbReference type="InterPro" id="IPR023585">
    <property type="entry name" value="Ile-tRNA-ligase_type1"/>
</dbReference>
<dbReference type="PRINTS" id="PR00984">
    <property type="entry name" value="TRNASYNTHILE"/>
</dbReference>
<comment type="similarity">
    <text evidence="1 9">Belongs to the class-I aminoacyl-tRNA synthetase family. IleS type 1 subfamily.</text>
</comment>
<evidence type="ECO:0000259" key="12">
    <source>
        <dbReference type="Pfam" id="PF08264"/>
    </source>
</evidence>
<evidence type="ECO:0000259" key="10">
    <source>
        <dbReference type="Pfam" id="PF00133"/>
    </source>
</evidence>
<comment type="cofactor">
    <cofactor evidence="9">
        <name>Zn(2+)</name>
        <dbReference type="ChEBI" id="CHEBI:29105"/>
    </cofactor>
    <text evidence="9">Binds 1 zinc ion per subunit.</text>
</comment>
<keyword evidence="9" id="KW-0963">Cytoplasm</keyword>
<dbReference type="Gene3D" id="1.10.730.20">
    <property type="match status" value="1"/>
</dbReference>
<keyword evidence="14" id="KW-1185">Reference proteome</keyword>
<feature type="binding site" evidence="9">
    <location>
        <position position="867"/>
    </location>
    <ligand>
        <name>Zn(2+)</name>
        <dbReference type="ChEBI" id="CHEBI:29105"/>
    </ligand>
</feature>
<proteinExistence type="inferred from homology"/>
<dbReference type="Pfam" id="PF00133">
    <property type="entry name" value="tRNA-synt_1"/>
    <property type="match status" value="1"/>
</dbReference>
<evidence type="ECO:0000313" key="14">
    <source>
        <dbReference type="Proteomes" id="UP000663859"/>
    </source>
</evidence>
<protein>
    <recommendedName>
        <fullName evidence="9">Isoleucine--tRNA ligase</fullName>
        <ecNumber evidence="9">6.1.1.5</ecNumber>
    </recommendedName>
    <alternativeName>
        <fullName evidence="9">Isoleucyl-tRNA synthetase</fullName>
        <shortName evidence="9">IleRS</shortName>
    </alternativeName>
</protein>
<dbReference type="InterPro" id="IPR050081">
    <property type="entry name" value="Ile-tRNA_ligase"/>
</dbReference>
<dbReference type="FunFam" id="3.40.50.620:FF:000152">
    <property type="entry name" value="Isoleucine--tRNA ligase"/>
    <property type="match status" value="1"/>
</dbReference>
<dbReference type="GO" id="GO:0006428">
    <property type="term" value="P:isoleucyl-tRNA aminoacylation"/>
    <property type="evidence" value="ECO:0007669"/>
    <property type="project" value="UniProtKB-UniRule"/>
</dbReference>
<dbReference type="SUPFAM" id="SSF50677">
    <property type="entry name" value="ValRS/IleRS/LeuRS editing domain"/>
    <property type="match status" value="1"/>
</dbReference>
<keyword evidence="5 9" id="KW-0648">Protein biosynthesis</keyword>
<evidence type="ECO:0000256" key="6">
    <source>
        <dbReference type="ARBA" id="ARBA00023146"/>
    </source>
</evidence>
<dbReference type="PANTHER" id="PTHR42765:SF1">
    <property type="entry name" value="ISOLEUCINE--TRNA LIGASE, MITOCHONDRIAL"/>
    <property type="match status" value="1"/>
</dbReference>
<comment type="subcellular location">
    <subcellularLocation>
        <location evidence="9">Cytoplasm</location>
    </subcellularLocation>
</comment>
<keyword evidence="9" id="KW-0862">Zinc</keyword>
<feature type="binding site" evidence="9">
    <location>
        <position position="548"/>
    </location>
    <ligand>
        <name>L-isoleucyl-5'-AMP</name>
        <dbReference type="ChEBI" id="CHEBI:178002"/>
    </ligand>
</feature>
<dbReference type="EC" id="6.1.1.5" evidence="9"/>
<dbReference type="InterPro" id="IPR033708">
    <property type="entry name" value="Anticodon_Ile_BEm"/>
</dbReference>
<dbReference type="InterPro" id="IPR002301">
    <property type="entry name" value="Ile-tRNA-ligase"/>
</dbReference>
<gene>
    <name evidence="9 13" type="primary">ileS</name>
    <name evidence="13" type="ORF">MPNT_40066</name>
</gene>
<sequence length="899" mass="103125">MDYKGTILLPQTAFPMKADLPKREPQILRKWKEIGLYERILEARRGCPRFVLHDGPPFANGHAHMGHALNKTLKDFVIRSKTMEGYLCPYIPGWDCHGLPIEYKVIQEVFPEQAQTSPIQIRERCKAYARKYIEIQREEFERLGVLGAWTNPYFTMDPAYEAAILRLFGVLVEKGLVYRALRPVYWSTGCRTALAEAEIEYRPRTDPAVFVSFPLTEASTRTKGLPPETHLLIWTTTPWTLPANVAIAASPRLQYGLYRKGHKWVIVATSRVAWVPGLEGVPPERWLEPQDLVSLEYHHPFLDRKGRVYTADFVTAESGTGLVHIAPGHGFEDYLLGKEAGLPLLCPVDDEGRFTSDCGVPGLQGLYVFEANPHIESLLQERGALWASSPYVHDYPHCWRSGTPIVFRAVPQWFIAVEKFRQEALEAIETVQWIPSWGKDRIRSSVQSRQDWCISRQRVWGVPIPVFYQPDGTPVLEASLIYKVAELVAKEGTNFWFEWDEPTLRQVLGLPPDWRKGADTLDVWIDSGASHAAVLVRRGEFPADLYLEGTDQHRGWFQSSLLLSVATRGEPPYRMVLTNGFVVDLDGRKLSKSLGARPMMDYIAEYGADVLRLWVASEDYRGDVPFSKEIFTRVAESYRNLRNTLRIVLGNLSDFDPFSDACPTEQLCALDRFMRFRLNELVRTTREAYRRFEFHRVFQAINRYCAVDLSSFYIDVLKDRLYCDGRRWPTRRSAQTVLYQTADALIRLLAPLVPFTAEESWEALGRPLSVHLEPFPEPTPRYELDSQEIQRWNQILQLRSDVNRELEKARKAKEIGKSLEAWVWIQTPHFSKEDEKLLAEVCIVSRVEIVRGAPQQITVQKAPAPRCPRCWRHDPEFGTTHPELCPRCARVIGELFPGS</sequence>
<dbReference type="GO" id="GO:0002161">
    <property type="term" value="F:aminoacyl-tRNA deacylase activity"/>
    <property type="evidence" value="ECO:0007669"/>
    <property type="project" value="InterPro"/>
</dbReference>
<keyword evidence="4 9" id="KW-0067">ATP-binding</keyword>
<evidence type="ECO:0000256" key="3">
    <source>
        <dbReference type="ARBA" id="ARBA00022741"/>
    </source>
</evidence>
<feature type="binding site" evidence="9">
    <location>
        <position position="885"/>
    </location>
    <ligand>
        <name>Zn(2+)</name>
        <dbReference type="ChEBI" id="CHEBI:29105"/>
    </ligand>
</feature>
<dbReference type="PANTHER" id="PTHR42765">
    <property type="entry name" value="SOLEUCYL-TRNA SYNTHETASE"/>
    <property type="match status" value="1"/>
</dbReference>
<evidence type="ECO:0000256" key="9">
    <source>
        <dbReference type="HAMAP-Rule" id="MF_02002"/>
    </source>
</evidence>
<evidence type="ECO:0000256" key="2">
    <source>
        <dbReference type="ARBA" id="ARBA00022598"/>
    </source>
</evidence>
<dbReference type="GO" id="GO:0005524">
    <property type="term" value="F:ATP binding"/>
    <property type="evidence" value="ECO:0007669"/>
    <property type="project" value="UniProtKB-UniRule"/>
</dbReference>
<dbReference type="GO" id="GO:0004822">
    <property type="term" value="F:isoleucine-tRNA ligase activity"/>
    <property type="evidence" value="ECO:0007669"/>
    <property type="project" value="UniProtKB-UniRule"/>
</dbReference>
<evidence type="ECO:0000256" key="7">
    <source>
        <dbReference type="ARBA" id="ARBA00025217"/>
    </source>
</evidence>
<feature type="short sequence motif" description="'KMSKS' region" evidence="9">
    <location>
        <begin position="589"/>
        <end position="593"/>
    </location>
</feature>
<organism evidence="13 14">
    <name type="scientific">Candidatus Methylacidithermus pantelleriae</name>
    <dbReference type="NCBI Taxonomy" id="2744239"/>
    <lineage>
        <taxon>Bacteria</taxon>
        <taxon>Pseudomonadati</taxon>
        <taxon>Verrucomicrobiota</taxon>
        <taxon>Methylacidiphilae</taxon>
        <taxon>Methylacidiphilales</taxon>
        <taxon>Methylacidiphilaceae</taxon>
        <taxon>Candidatus Methylacidithermus</taxon>
    </lineage>
</organism>
<dbReference type="InterPro" id="IPR010663">
    <property type="entry name" value="Znf_FPG/IleRS"/>
</dbReference>
<accession>A0A8J2FP90</accession>
<feature type="binding site" evidence="9">
    <location>
        <position position="888"/>
    </location>
    <ligand>
        <name>Zn(2+)</name>
        <dbReference type="ChEBI" id="CHEBI:29105"/>
    </ligand>
</feature>
<dbReference type="Pfam" id="PF08264">
    <property type="entry name" value="Anticodon_1"/>
    <property type="match status" value="1"/>
</dbReference>
<dbReference type="GO" id="GO:0008270">
    <property type="term" value="F:zinc ion binding"/>
    <property type="evidence" value="ECO:0007669"/>
    <property type="project" value="UniProtKB-UniRule"/>
</dbReference>
<dbReference type="RefSeq" id="WP_174582195.1">
    <property type="nucleotide sequence ID" value="NZ_CAJNOB010000034.1"/>
</dbReference>
<feature type="binding site" evidence="9">
    <location>
        <position position="592"/>
    </location>
    <ligand>
        <name>ATP</name>
        <dbReference type="ChEBI" id="CHEBI:30616"/>
    </ligand>
</feature>
<comment type="catalytic activity">
    <reaction evidence="8 9">
        <text>tRNA(Ile) + L-isoleucine + ATP = L-isoleucyl-tRNA(Ile) + AMP + diphosphate</text>
        <dbReference type="Rhea" id="RHEA:11060"/>
        <dbReference type="Rhea" id="RHEA-COMP:9666"/>
        <dbReference type="Rhea" id="RHEA-COMP:9695"/>
        <dbReference type="ChEBI" id="CHEBI:30616"/>
        <dbReference type="ChEBI" id="CHEBI:33019"/>
        <dbReference type="ChEBI" id="CHEBI:58045"/>
        <dbReference type="ChEBI" id="CHEBI:78442"/>
        <dbReference type="ChEBI" id="CHEBI:78528"/>
        <dbReference type="ChEBI" id="CHEBI:456215"/>
        <dbReference type="EC" id="6.1.1.5"/>
    </reaction>
</comment>
<evidence type="ECO:0000256" key="5">
    <source>
        <dbReference type="ARBA" id="ARBA00022917"/>
    </source>
</evidence>
<name>A0A8J2FP90_9BACT</name>
<dbReference type="InterPro" id="IPR002300">
    <property type="entry name" value="aa-tRNA-synth_Ia"/>
</dbReference>
<dbReference type="AlphaFoldDB" id="A0A8J2FP90"/>
<dbReference type="EMBL" id="CAJNOB010000034">
    <property type="protein sequence ID" value="CAF0700886.1"/>
    <property type="molecule type" value="Genomic_DNA"/>
</dbReference>